<evidence type="ECO:0000256" key="5">
    <source>
        <dbReference type="SAM" id="Phobius"/>
    </source>
</evidence>
<dbReference type="SUPFAM" id="SSF48452">
    <property type="entry name" value="TPR-like"/>
    <property type="match status" value="1"/>
</dbReference>
<feature type="transmembrane region" description="Helical" evidence="5">
    <location>
        <begin position="259"/>
        <end position="276"/>
    </location>
</feature>
<feature type="transmembrane region" description="Helical" evidence="5">
    <location>
        <begin position="12"/>
        <end position="31"/>
    </location>
</feature>
<proteinExistence type="predicted"/>
<feature type="transmembrane region" description="Helical" evidence="5">
    <location>
        <begin position="202"/>
        <end position="224"/>
    </location>
</feature>
<protein>
    <recommendedName>
        <fullName evidence="6">O-antigen ligase-related domain-containing protein</fullName>
    </recommendedName>
</protein>
<comment type="subcellular location">
    <subcellularLocation>
        <location evidence="1">Membrane</location>
        <topology evidence="1">Multi-pass membrane protein</topology>
    </subcellularLocation>
</comment>
<sequence length="670" mass="76765">MQKTLEKILKIVIGITFFVPILVLPTAYIFPFIVPKIIYFRSLVLVMLDLYLVLLFSNFQKYRPRFSWVNIAVLLFFISFTISTFVGVDWYKSFWDNHERMLGLFTIFHYVVYYFIITTVVRDWSEWKWLMRTFLLAGSLVMFIGVLQRYVNPELLLNRGGTRVSSTLGNAIYLSGYGLFLFFVGSLLAVKEKLKARNIKFLSVEASWFWLEILASLLGLWGVFLGSTRGALVALIVSLFVLLAIYFFTLKGQKKLKQITMIIVLVGTVLLGVLYMNRSDAFVSNLPAFGRLLNTSFSQKDTRVMAWGVALDAWTEKPIFGWGPNNYYYAFNKYYRAEFLEYGFGETWFDNAHSVIMNTLAVQGIVGLLLYINIFVLATIYLLKRYREGKVDIHILAFGIAFIWAHFISVATVFDNPTSYLYFFFFLALVSGFTEKSKQENTTKSNREVSMPWAVFVSLLMLLFIYSTDVNSARANKSALLAIRDLNAGKDYTKDYKDATSIPSPHVDDIRNDTARIFSDIVSQILKDPKVKEKDKWQILEPFYNQAVGNLNKNIELHPNDIRVSLQLAQIQIYGAVAKQDVNLLLEAEKTLEGTLLLSPKRQQIQYMLAGVKQNLQKTDEAIKLLRDSIDNDPNIPNGWQQLESLYNGLGDIEKAKALRAEALEKGITF</sequence>
<gene>
    <name evidence="7" type="ORF">AUJ23_01090</name>
</gene>
<reference evidence="7 8" key="1">
    <citation type="journal article" date="2016" name="Environ. Microbiol.">
        <title>Genomic resolution of a cold subsurface aquifer community provides metabolic insights for novel microbes adapted to high CO concentrations.</title>
        <authorList>
            <person name="Probst A.J."/>
            <person name="Castelle C.J."/>
            <person name="Singh A."/>
            <person name="Brown C.T."/>
            <person name="Anantharaman K."/>
            <person name="Sharon I."/>
            <person name="Hug L.A."/>
            <person name="Burstein D."/>
            <person name="Emerson J.B."/>
            <person name="Thomas B.C."/>
            <person name="Banfield J.F."/>
        </authorList>
    </citation>
    <scope>NUCLEOTIDE SEQUENCE [LARGE SCALE GENOMIC DNA]</scope>
    <source>
        <strain evidence="7">CG1_02_32_51</strain>
    </source>
</reference>
<evidence type="ECO:0000256" key="4">
    <source>
        <dbReference type="ARBA" id="ARBA00023136"/>
    </source>
</evidence>
<evidence type="ECO:0000256" key="3">
    <source>
        <dbReference type="ARBA" id="ARBA00022989"/>
    </source>
</evidence>
<feature type="domain" description="O-antigen ligase-related" evidence="6">
    <location>
        <begin position="214"/>
        <end position="372"/>
    </location>
</feature>
<feature type="transmembrane region" description="Helical" evidence="5">
    <location>
        <begin position="230"/>
        <end position="247"/>
    </location>
</feature>
<keyword evidence="3 5" id="KW-1133">Transmembrane helix</keyword>
<evidence type="ECO:0000256" key="1">
    <source>
        <dbReference type="ARBA" id="ARBA00004141"/>
    </source>
</evidence>
<feature type="transmembrane region" description="Helical" evidence="5">
    <location>
        <begin position="449"/>
        <end position="467"/>
    </location>
</feature>
<dbReference type="InterPro" id="IPR051533">
    <property type="entry name" value="WaaL-like"/>
</dbReference>
<dbReference type="EMBL" id="MNVC01000014">
    <property type="protein sequence ID" value="OIO19900.1"/>
    <property type="molecule type" value="Genomic_DNA"/>
</dbReference>
<feature type="transmembrane region" description="Helical" evidence="5">
    <location>
        <begin position="68"/>
        <end position="88"/>
    </location>
</feature>
<dbReference type="Proteomes" id="UP000181941">
    <property type="component" value="Unassembled WGS sequence"/>
</dbReference>
<keyword evidence="2 5" id="KW-0812">Transmembrane</keyword>
<feature type="transmembrane region" description="Helical" evidence="5">
    <location>
        <begin position="133"/>
        <end position="151"/>
    </location>
</feature>
<name>A0A1J4U5L7_9BACT</name>
<dbReference type="GO" id="GO:0016020">
    <property type="term" value="C:membrane"/>
    <property type="evidence" value="ECO:0007669"/>
    <property type="project" value="UniProtKB-SubCell"/>
</dbReference>
<feature type="transmembrane region" description="Helical" evidence="5">
    <location>
        <begin position="360"/>
        <end position="383"/>
    </location>
</feature>
<dbReference type="PANTHER" id="PTHR37422:SF13">
    <property type="entry name" value="LIPOPOLYSACCHARIDE BIOSYNTHESIS PROTEIN PA4999-RELATED"/>
    <property type="match status" value="1"/>
</dbReference>
<dbReference type="InterPro" id="IPR007016">
    <property type="entry name" value="O-antigen_ligase-rel_domated"/>
</dbReference>
<keyword evidence="4 5" id="KW-0472">Membrane</keyword>
<evidence type="ECO:0000259" key="6">
    <source>
        <dbReference type="Pfam" id="PF04932"/>
    </source>
</evidence>
<accession>A0A1J4U5L7</accession>
<dbReference type="Gene3D" id="1.25.40.10">
    <property type="entry name" value="Tetratricopeptide repeat domain"/>
    <property type="match status" value="1"/>
</dbReference>
<comment type="caution">
    <text evidence="7">The sequence shown here is derived from an EMBL/GenBank/DDBJ whole genome shotgun (WGS) entry which is preliminary data.</text>
</comment>
<feature type="transmembrane region" description="Helical" evidence="5">
    <location>
        <begin position="171"/>
        <end position="190"/>
    </location>
</feature>
<dbReference type="AlphaFoldDB" id="A0A1J4U5L7"/>
<feature type="transmembrane region" description="Helical" evidence="5">
    <location>
        <begin position="37"/>
        <end position="56"/>
    </location>
</feature>
<dbReference type="PANTHER" id="PTHR37422">
    <property type="entry name" value="TEICHURONIC ACID BIOSYNTHESIS PROTEIN TUAE"/>
    <property type="match status" value="1"/>
</dbReference>
<dbReference type="InterPro" id="IPR011990">
    <property type="entry name" value="TPR-like_helical_dom_sf"/>
</dbReference>
<organism evidence="7 8">
    <name type="scientific">Candidatus Magasanikbacteria bacterium CG1_02_32_51</name>
    <dbReference type="NCBI Taxonomy" id="1805238"/>
    <lineage>
        <taxon>Bacteria</taxon>
        <taxon>Candidatus Magasanikiibacteriota</taxon>
    </lineage>
</organism>
<dbReference type="Pfam" id="PF04932">
    <property type="entry name" value="Wzy_C"/>
    <property type="match status" value="1"/>
</dbReference>
<feature type="transmembrane region" description="Helical" evidence="5">
    <location>
        <begin position="395"/>
        <end position="414"/>
    </location>
</feature>
<evidence type="ECO:0000313" key="8">
    <source>
        <dbReference type="Proteomes" id="UP000181941"/>
    </source>
</evidence>
<feature type="transmembrane region" description="Helical" evidence="5">
    <location>
        <begin position="100"/>
        <end position="121"/>
    </location>
</feature>
<dbReference type="STRING" id="1805238.AUJ23_01090"/>
<evidence type="ECO:0000313" key="7">
    <source>
        <dbReference type="EMBL" id="OIO19900.1"/>
    </source>
</evidence>
<evidence type="ECO:0000256" key="2">
    <source>
        <dbReference type="ARBA" id="ARBA00022692"/>
    </source>
</evidence>